<evidence type="ECO:0000313" key="3">
    <source>
        <dbReference type="Proteomes" id="UP000284842"/>
    </source>
</evidence>
<sequence>MADDLSIIAGYELQDRDVSWTKSDLVAYAIGVGATKDGPHYIDEHDASFTALPTYPTIMTLASNSTDLHPFIVNGTLLKGMPANTISGNPVYLAKSTIEIVKHIPLVSGHGWKWKTRYTYALQVGPGIRIELKSKLISPDNVTYSKLYSTYFVNGVTTTGPRPGKITAVGPPKEIPIPLNRKADWIVEDTLVSVINIDFREKIRYSYLNADPLVMKAAYLNREFSDQTEPPKVAHPLCVFGIASRAVIKSVGKLNPLSLKFIGGRFHSYPLSGDQLQTKIWKMDVVASDPQKMTNTQVSFCTRNMATGKLIMDCGVAYLDI</sequence>
<dbReference type="InParanoid" id="A0A409YVL5"/>
<dbReference type="GO" id="GO:0044594">
    <property type="term" value="F:17-beta-hydroxysteroid dehydrogenase (NAD+) activity"/>
    <property type="evidence" value="ECO:0007669"/>
    <property type="project" value="TreeGrafter"/>
</dbReference>
<keyword evidence="3" id="KW-1185">Reference proteome</keyword>
<dbReference type="Gene3D" id="3.10.129.10">
    <property type="entry name" value="Hotdog Thioesterase"/>
    <property type="match status" value="1"/>
</dbReference>
<dbReference type="InterPro" id="IPR029069">
    <property type="entry name" value="HotDog_dom_sf"/>
</dbReference>
<dbReference type="PANTHER" id="PTHR13078">
    <property type="entry name" value="PEROXISOMAL MULTIFUNCTIONAL ENZYME TYPE 2-RELATED"/>
    <property type="match status" value="1"/>
</dbReference>
<dbReference type="STRING" id="181874.A0A409YVL5"/>
<comment type="caution">
    <text evidence="2">The sequence shown here is derived from an EMBL/GenBank/DDBJ whole genome shotgun (WGS) entry which is preliminary data.</text>
</comment>
<protein>
    <recommendedName>
        <fullName evidence="1">Peroxisomal multifunctional enzyme type 2-like N-terminal domain-containing protein</fullName>
    </recommendedName>
</protein>
<evidence type="ECO:0000313" key="2">
    <source>
        <dbReference type="EMBL" id="PPR07075.1"/>
    </source>
</evidence>
<accession>A0A409YVL5</accession>
<dbReference type="GO" id="GO:0005777">
    <property type="term" value="C:peroxisome"/>
    <property type="evidence" value="ECO:0007669"/>
    <property type="project" value="TreeGrafter"/>
</dbReference>
<organism evidence="2 3">
    <name type="scientific">Panaeolus cyanescens</name>
    <dbReference type="NCBI Taxonomy" id="181874"/>
    <lineage>
        <taxon>Eukaryota</taxon>
        <taxon>Fungi</taxon>
        <taxon>Dikarya</taxon>
        <taxon>Basidiomycota</taxon>
        <taxon>Agaricomycotina</taxon>
        <taxon>Agaricomycetes</taxon>
        <taxon>Agaricomycetidae</taxon>
        <taxon>Agaricales</taxon>
        <taxon>Agaricineae</taxon>
        <taxon>Galeropsidaceae</taxon>
        <taxon>Panaeolus</taxon>
    </lineage>
</organism>
<dbReference type="InterPro" id="IPR054357">
    <property type="entry name" value="MFE-2_N"/>
</dbReference>
<gene>
    <name evidence="2" type="ORF">CVT24_010976</name>
</gene>
<dbReference type="AlphaFoldDB" id="A0A409YVL5"/>
<proteinExistence type="predicted"/>
<dbReference type="Proteomes" id="UP000284842">
    <property type="component" value="Unassembled WGS sequence"/>
</dbReference>
<dbReference type="GO" id="GO:0004300">
    <property type="term" value="F:enoyl-CoA hydratase activity"/>
    <property type="evidence" value="ECO:0007669"/>
    <property type="project" value="TreeGrafter"/>
</dbReference>
<reference evidence="2 3" key="1">
    <citation type="journal article" date="2018" name="Evol. Lett.">
        <title>Horizontal gene cluster transfer increased hallucinogenic mushroom diversity.</title>
        <authorList>
            <person name="Reynolds H.T."/>
            <person name="Vijayakumar V."/>
            <person name="Gluck-Thaler E."/>
            <person name="Korotkin H.B."/>
            <person name="Matheny P.B."/>
            <person name="Slot J.C."/>
        </authorList>
    </citation>
    <scope>NUCLEOTIDE SEQUENCE [LARGE SCALE GENOMIC DNA]</scope>
    <source>
        <strain evidence="2 3">2629</strain>
    </source>
</reference>
<dbReference type="GO" id="GO:0003857">
    <property type="term" value="F:(3S)-3-hydroxyacyl-CoA dehydrogenase (NAD+) activity"/>
    <property type="evidence" value="ECO:0007669"/>
    <property type="project" value="TreeGrafter"/>
</dbReference>
<dbReference type="Pfam" id="PF22622">
    <property type="entry name" value="MFE-2_hydrat-2_N"/>
    <property type="match status" value="1"/>
</dbReference>
<name>A0A409YVL5_9AGAR</name>
<dbReference type="PANTHER" id="PTHR13078:SF57">
    <property type="entry name" value="DEHYDRATASE, PUTATIVE (AFU_ORTHOLOGUE AFUA_5G00640)-RELATED"/>
    <property type="match status" value="1"/>
</dbReference>
<dbReference type="EMBL" id="NHTK01000527">
    <property type="protein sequence ID" value="PPR07075.1"/>
    <property type="molecule type" value="Genomic_DNA"/>
</dbReference>
<evidence type="ECO:0000259" key="1">
    <source>
        <dbReference type="Pfam" id="PF22622"/>
    </source>
</evidence>
<dbReference type="GO" id="GO:0006635">
    <property type="term" value="P:fatty acid beta-oxidation"/>
    <property type="evidence" value="ECO:0007669"/>
    <property type="project" value="TreeGrafter"/>
</dbReference>
<dbReference type="SUPFAM" id="SSF54637">
    <property type="entry name" value="Thioesterase/thiol ester dehydrase-isomerase"/>
    <property type="match status" value="2"/>
</dbReference>
<feature type="domain" description="Peroxisomal multifunctional enzyme type 2-like N-terminal" evidence="1">
    <location>
        <begin position="20"/>
        <end position="64"/>
    </location>
</feature>
<dbReference type="OrthoDB" id="60204at2759"/>